<dbReference type="EMBL" id="CZDF01000158">
    <property type="protein sequence ID" value="CUR33588.1"/>
    <property type="molecule type" value="Genomic_DNA"/>
</dbReference>
<name>A0A1J1LNR8_9CYAN</name>
<protein>
    <recommendedName>
        <fullName evidence="4">Low temperature-induced protein</fullName>
    </recommendedName>
</protein>
<sequence length="118" mass="12859">MKFPSINFSNLRPLRFLMAALLLAFLWIGSAVPSWAGVSSPSQGEDALKQIQKDSEQVLRGGPPSLEDVQAKAQEGINEVQGGADKEKMKNPANSQSSTSVEEKIKEGMDNIRDIFNP</sequence>
<dbReference type="OrthoDB" id="460499at2"/>
<evidence type="ECO:0000313" key="2">
    <source>
        <dbReference type="EMBL" id="CUR33588.1"/>
    </source>
</evidence>
<dbReference type="AlphaFoldDB" id="A0A1J1LNR8"/>
<dbReference type="STRING" id="671072.PL9214520127"/>
<accession>A0A1J1LNR8</accession>
<evidence type="ECO:0000256" key="1">
    <source>
        <dbReference type="SAM" id="MobiDB-lite"/>
    </source>
</evidence>
<feature type="region of interest" description="Disordered" evidence="1">
    <location>
        <begin position="75"/>
        <end position="110"/>
    </location>
</feature>
<reference evidence="3" key="1">
    <citation type="submission" date="2015-10" db="EMBL/GenBank/DDBJ databases">
        <authorList>
            <person name="Regsiter A."/>
            <person name="william w."/>
        </authorList>
    </citation>
    <scope>NUCLEOTIDE SEQUENCE [LARGE SCALE GENOMIC DNA]</scope>
</reference>
<dbReference type="RefSeq" id="WP_072720211.1">
    <property type="nucleotide sequence ID" value="NZ_LN889803.1"/>
</dbReference>
<evidence type="ECO:0000313" key="3">
    <source>
        <dbReference type="Proteomes" id="UP000184315"/>
    </source>
</evidence>
<dbReference type="Proteomes" id="UP000184315">
    <property type="component" value="Unassembled WGS sequence"/>
</dbReference>
<organism evidence="2 3">
    <name type="scientific">Planktothrix tepida PCC 9214</name>
    <dbReference type="NCBI Taxonomy" id="671072"/>
    <lineage>
        <taxon>Bacteria</taxon>
        <taxon>Bacillati</taxon>
        <taxon>Cyanobacteriota</taxon>
        <taxon>Cyanophyceae</taxon>
        <taxon>Oscillatoriophycideae</taxon>
        <taxon>Oscillatoriales</taxon>
        <taxon>Microcoleaceae</taxon>
        <taxon>Planktothrix</taxon>
    </lineage>
</organism>
<keyword evidence="3" id="KW-1185">Reference proteome</keyword>
<proteinExistence type="predicted"/>
<evidence type="ECO:0008006" key="4">
    <source>
        <dbReference type="Google" id="ProtNLM"/>
    </source>
</evidence>
<feature type="compositionally biased region" description="Basic and acidic residues" evidence="1">
    <location>
        <begin position="101"/>
        <end position="110"/>
    </location>
</feature>
<gene>
    <name evidence="2" type="ORF">PL9214520127</name>
</gene>